<organism evidence="1 2">
    <name type="scientific">Chytriomyces confervae</name>
    <dbReference type="NCBI Taxonomy" id="246404"/>
    <lineage>
        <taxon>Eukaryota</taxon>
        <taxon>Fungi</taxon>
        <taxon>Fungi incertae sedis</taxon>
        <taxon>Chytridiomycota</taxon>
        <taxon>Chytridiomycota incertae sedis</taxon>
        <taxon>Chytridiomycetes</taxon>
        <taxon>Chytridiales</taxon>
        <taxon>Chytriomycetaceae</taxon>
        <taxon>Chytriomyces</taxon>
    </lineage>
</organism>
<dbReference type="AlphaFoldDB" id="A0A507D7F9"/>
<sequence>MWDAIDGKLVVKVLNLTSDDSNGEYLMQMRTSQANEIDYHPNVGRRACNSDEEMGLYVVQTDPVLQPNHAALALHKTACLIWKMAGGANEDYDECCMQDDDEGTFTWTPHYGLPAGLSCKGSYPPESDAVNLYIATY</sequence>
<proteinExistence type="predicted"/>
<dbReference type="OrthoDB" id="2157728at2759"/>
<keyword evidence="2" id="KW-1185">Reference proteome</keyword>
<evidence type="ECO:0000313" key="1">
    <source>
        <dbReference type="EMBL" id="TPX47519.1"/>
    </source>
</evidence>
<evidence type="ECO:0000313" key="2">
    <source>
        <dbReference type="Proteomes" id="UP000320333"/>
    </source>
</evidence>
<name>A0A507D7F9_9FUNG</name>
<reference evidence="1 2" key="1">
    <citation type="journal article" date="2019" name="Sci. Rep.">
        <title>Comparative genomics of chytrid fungi reveal insights into the obligate biotrophic and pathogenic lifestyle of Synchytrium endobioticum.</title>
        <authorList>
            <person name="van de Vossenberg B.T.L.H."/>
            <person name="Warris S."/>
            <person name="Nguyen H.D.T."/>
            <person name="van Gent-Pelzer M.P.E."/>
            <person name="Joly D.L."/>
            <person name="van de Geest H.C."/>
            <person name="Bonants P.J.M."/>
            <person name="Smith D.S."/>
            <person name="Levesque C.A."/>
            <person name="van der Lee T.A.J."/>
        </authorList>
    </citation>
    <scope>NUCLEOTIDE SEQUENCE [LARGE SCALE GENOMIC DNA]</scope>
    <source>
        <strain evidence="1 2">CBS 675.73</strain>
    </source>
</reference>
<gene>
    <name evidence="1" type="ORF">CcCBS67573_g10250</name>
</gene>
<protein>
    <submittedName>
        <fullName evidence="1">Uncharacterized protein</fullName>
    </submittedName>
</protein>
<accession>A0A507D7F9</accession>
<comment type="caution">
    <text evidence="1">The sequence shown here is derived from an EMBL/GenBank/DDBJ whole genome shotgun (WGS) entry which is preliminary data.</text>
</comment>
<dbReference type="Proteomes" id="UP000320333">
    <property type="component" value="Unassembled WGS sequence"/>
</dbReference>
<dbReference type="EMBL" id="QEAP01001305">
    <property type="protein sequence ID" value="TPX47519.1"/>
    <property type="molecule type" value="Genomic_DNA"/>
</dbReference>